<proteinExistence type="predicted"/>
<accession>A0A6P2LEL2</accession>
<comment type="cofactor">
    <cofactor evidence="1">
        <name>Mg(2+)</name>
        <dbReference type="ChEBI" id="CHEBI:18420"/>
    </cofactor>
</comment>
<feature type="binding site" evidence="4">
    <location>
        <position position="118"/>
    </location>
    <ligand>
        <name>substrate</name>
    </ligand>
</feature>
<sequence length="354" mass="37589">MWHAARTCCCTRCSHVRRACKRPILTLRHAQPAPFPTPTLLPTVTRYPDRPLAALRRAWLFVPGADAAAHATALGTSADAIVADLEEMTAPADRPAARQRIVSLLGDAAACGALGAVRINPLEQDGQDDLEGVMRGRPGAIFLPHAETPAQLARLADALTALEARHGLPDSSTEIVPTIESARGLVHLGAMLAASPRIRHAMLAVEDLAASFGARRTRDGLELLHARSRFLIECIAAGCQPIDLPCTYLAADVLAHDLDTSTGLGFRSKCAVFAAHVDAINRALTPSDADAHAARALLDAYRAQSASGHAAAPWRIDAPDANNARRLLERHAQCRRVADAHAQAASINAANARN</sequence>
<dbReference type="Proteomes" id="UP000494218">
    <property type="component" value="Unassembled WGS sequence"/>
</dbReference>
<dbReference type="GO" id="GO:0000287">
    <property type="term" value="F:magnesium ion binding"/>
    <property type="evidence" value="ECO:0007669"/>
    <property type="project" value="TreeGrafter"/>
</dbReference>
<organism evidence="7 8">
    <name type="scientific">Burkholderia lata (strain ATCC 17760 / DSM 23089 / LMG 22485 / NCIMB 9086 / R18194 / 383)</name>
    <dbReference type="NCBI Taxonomy" id="482957"/>
    <lineage>
        <taxon>Bacteria</taxon>
        <taxon>Pseudomonadati</taxon>
        <taxon>Pseudomonadota</taxon>
        <taxon>Betaproteobacteria</taxon>
        <taxon>Burkholderiales</taxon>
        <taxon>Burkholderiaceae</taxon>
        <taxon>Burkholderia</taxon>
        <taxon>Burkholderia cepacia complex</taxon>
    </lineage>
</organism>
<gene>
    <name evidence="7" type="ORF">BLA23254_03254</name>
</gene>
<keyword evidence="7" id="KW-0456">Lyase</keyword>
<protein>
    <submittedName>
        <fullName evidence="7">Citrate lyase subunit beta</fullName>
    </submittedName>
</protein>
<dbReference type="InterPro" id="IPR011206">
    <property type="entry name" value="Citrate_lyase_beta/mcl1/mcl2"/>
</dbReference>
<evidence type="ECO:0000256" key="3">
    <source>
        <dbReference type="ARBA" id="ARBA00022842"/>
    </source>
</evidence>
<dbReference type="PANTHER" id="PTHR32308">
    <property type="entry name" value="LYASE BETA SUBUNIT, PUTATIVE (AFU_ORTHOLOGUE AFUA_4G13030)-RELATED"/>
    <property type="match status" value="1"/>
</dbReference>
<reference evidence="7 8" key="1">
    <citation type="submission" date="2019-09" db="EMBL/GenBank/DDBJ databases">
        <authorList>
            <person name="Depoorter E."/>
        </authorList>
    </citation>
    <scope>NUCLEOTIDE SEQUENCE [LARGE SCALE GENOMIC DNA]</scope>
    <source>
        <strain evidence="7">LMG 23254</strain>
    </source>
</reference>
<dbReference type="InterPro" id="IPR015813">
    <property type="entry name" value="Pyrv/PenolPyrv_kinase-like_dom"/>
</dbReference>
<name>A0A6P2LEL2_BURL3</name>
<evidence type="ECO:0000256" key="5">
    <source>
        <dbReference type="PIRSR" id="PIRSR015582-2"/>
    </source>
</evidence>
<keyword evidence="3 5" id="KW-0460">Magnesium</keyword>
<dbReference type="PIRSF" id="PIRSF015582">
    <property type="entry name" value="Cit_lyase_B"/>
    <property type="match status" value="1"/>
</dbReference>
<keyword evidence="2 5" id="KW-0479">Metal-binding</keyword>
<dbReference type="GO" id="GO:0016829">
    <property type="term" value="F:lyase activity"/>
    <property type="evidence" value="ECO:0007669"/>
    <property type="project" value="UniProtKB-KW"/>
</dbReference>
<dbReference type="Pfam" id="PF03328">
    <property type="entry name" value="HpcH_HpaI"/>
    <property type="match status" value="1"/>
</dbReference>
<evidence type="ECO:0000259" key="6">
    <source>
        <dbReference type="Pfam" id="PF03328"/>
    </source>
</evidence>
<evidence type="ECO:0000256" key="2">
    <source>
        <dbReference type="ARBA" id="ARBA00022723"/>
    </source>
</evidence>
<dbReference type="InterPro" id="IPR005000">
    <property type="entry name" value="Aldolase/citrate-lyase_domain"/>
</dbReference>
<dbReference type="SUPFAM" id="SSF51621">
    <property type="entry name" value="Phosphoenolpyruvate/pyruvate domain"/>
    <property type="match status" value="1"/>
</dbReference>
<feature type="binding site" evidence="4">
    <location>
        <position position="180"/>
    </location>
    <ligand>
        <name>substrate</name>
    </ligand>
</feature>
<feature type="binding site" evidence="5">
    <location>
        <position position="180"/>
    </location>
    <ligand>
        <name>Mg(2+)</name>
        <dbReference type="ChEBI" id="CHEBI:18420"/>
    </ligand>
</feature>
<dbReference type="GO" id="GO:0006107">
    <property type="term" value="P:oxaloacetate metabolic process"/>
    <property type="evidence" value="ECO:0007669"/>
    <property type="project" value="TreeGrafter"/>
</dbReference>
<dbReference type="AlphaFoldDB" id="A0A6P2LEL2"/>
<evidence type="ECO:0000256" key="4">
    <source>
        <dbReference type="PIRSR" id="PIRSR015582-1"/>
    </source>
</evidence>
<dbReference type="PANTHER" id="PTHR32308:SF0">
    <property type="entry name" value="HPCH_HPAI ALDOLASE_CITRATE LYASE DOMAIN-CONTAINING PROTEIN"/>
    <property type="match status" value="1"/>
</dbReference>
<feature type="domain" description="HpcH/HpaI aldolase/citrate lyase" evidence="6">
    <location>
        <begin position="57"/>
        <end position="244"/>
    </location>
</feature>
<evidence type="ECO:0000256" key="1">
    <source>
        <dbReference type="ARBA" id="ARBA00001946"/>
    </source>
</evidence>
<dbReference type="InterPro" id="IPR040442">
    <property type="entry name" value="Pyrv_kinase-like_dom_sf"/>
</dbReference>
<dbReference type="Gene3D" id="3.20.20.60">
    <property type="entry name" value="Phosphoenolpyruvate-binding domains"/>
    <property type="match status" value="1"/>
</dbReference>
<evidence type="ECO:0000313" key="7">
    <source>
        <dbReference type="EMBL" id="VWB69753.1"/>
    </source>
</evidence>
<dbReference type="EMBL" id="CABVPW010000014">
    <property type="protein sequence ID" value="VWB69753.1"/>
    <property type="molecule type" value="Genomic_DNA"/>
</dbReference>
<feature type="binding site" evidence="5">
    <location>
        <position position="207"/>
    </location>
    <ligand>
        <name>Mg(2+)</name>
        <dbReference type="ChEBI" id="CHEBI:18420"/>
    </ligand>
</feature>
<evidence type="ECO:0000313" key="8">
    <source>
        <dbReference type="Proteomes" id="UP000494218"/>
    </source>
</evidence>